<evidence type="ECO:0000256" key="1">
    <source>
        <dbReference type="ARBA" id="ARBA00004120"/>
    </source>
</evidence>
<feature type="region of interest" description="Disordered" evidence="9">
    <location>
        <begin position="1739"/>
        <end position="1772"/>
    </location>
</feature>
<comment type="subcellular location">
    <subcellularLocation>
        <location evidence="1">Cytoplasm</location>
        <location evidence="1">Cytoskeleton</location>
        <location evidence="1">Cilium basal body</location>
    </subcellularLocation>
    <subcellularLocation>
        <location evidence="2">Cytoplasm</location>
        <location evidence="2">Cytoskeleton</location>
        <location evidence="2">Microtubule organizing center</location>
        <location evidence="2">Centrosome</location>
    </subcellularLocation>
</comment>
<dbReference type="VEuPathDB" id="VectorBase:AEPI002457"/>
<dbReference type="PANTHER" id="PTHR18879">
    <property type="entry name" value="CENTROSOMAL PROTEIN OF 290 KDA"/>
    <property type="match status" value="1"/>
</dbReference>
<dbReference type="GO" id="GO:0035869">
    <property type="term" value="C:ciliary transition zone"/>
    <property type="evidence" value="ECO:0007669"/>
    <property type="project" value="TreeGrafter"/>
</dbReference>
<evidence type="ECO:0000256" key="8">
    <source>
        <dbReference type="SAM" id="Coils"/>
    </source>
</evidence>
<keyword evidence="11" id="KW-1185">Reference proteome</keyword>
<keyword evidence="5 8" id="KW-0175">Coiled coil</keyword>
<name>A0A182P6A9_9DIPT</name>
<feature type="coiled-coil region" evidence="8">
    <location>
        <begin position="1373"/>
        <end position="1414"/>
    </location>
</feature>
<feature type="compositionally biased region" description="Polar residues" evidence="9">
    <location>
        <begin position="1757"/>
        <end position="1767"/>
    </location>
</feature>
<evidence type="ECO:0000313" key="11">
    <source>
        <dbReference type="Proteomes" id="UP000075885"/>
    </source>
</evidence>
<evidence type="ECO:0000256" key="2">
    <source>
        <dbReference type="ARBA" id="ARBA00004300"/>
    </source>
</evidence>
<dbReference type="GO" id="GO:1905515">
    <property type="term" value="P:non-motile cilium assembly"/>
    <property type="evidence" value="ECO:0007669"/>
    <property type="project" value="TreeGrafter"/>
</dbReference>
<feature type="coiled-coil region" evidence="8">
    <location>
        <begin position="69"/>
        <end position="103"/>
    </location>
</feature>
<keyword evidence="4" id="KW-0970">Cilium biogenesis/degradation</keyword>
<dbReference type="PANTHER" id="PTHR18879:SF20">
    <property type="entry name" value="CENTROSOMAL PROTEIN OF 290 KDA"/>
    <property type="match status" value="1"/>
</dbReference>
<evidence type="ECO:0000256" key="5">
    <source>
        <dbReference type="ARBA" id="ARBA00023054"/>
    </source>
</evidence>
<protein>
    <submittedName>
        <fullName evidence="10">Uncharacterized protein</fullName>
    </submittedName>
</protein>
<sequence>MDWKHLLSLSPHNLDDVRKDGAALEIANLSTDVKLDSKSSKKLFRLAQVKQLKQTLIDGKDEFGSQERLKEWKRTIEKLELERHTLRTKLKDVTEENSKLQAKIAEGPLHGGSEGEDSPDALSEIERQQELYNNISMKNKHIKRLLRDIDDLEKRNSFQVDTINGLQVSLNDATLNITSLTHQYEELQARWKEQQELNSKLSEKLQEMEAELVTVCDEKERLLEELNTATKEHADQVAEWDDQFERQEKELNELKDRYDDLLAQFPGIDIEAERREYKLMVGRLEQKDEVIIDLEQKILTLSQEIHRSTEVMNRISEEKVRASQEKQQETHCCQEYRIQLENANERCREMQEILADVENDNRLKSKQAVEAVEALRRYENGEEGLTNALKKVHRLQEKVNSRDKQIRQLISEINLANEIAIENGVLRKRLGIEDDEVVATSSILAKQKKIAKVNERLALKLRASEEMRLQLKLEKNDLKRKLAAVAQKIDRQTKAVGHAEQDQDATIPQSPGKESVTEFEGVISTISDVNSVRFCEKCMKQYNVYDSMKHCKACIFRHGFNYCDKCVGQLQMNFGEDRVNGASRSADADENYHRIVELEKQYNTVIEENENLRDGMHDILEKLREYDAMSDRLTIDKETLEKLLNVLSNERPMSVGWHSGSMRLQNDLLAARERELLLKERLTIVDQDGSGRKSKSIQSTESVNDSGNVCNEDDNSESIERLEPEQIDFSEQVLLKAVEIDRLMEQNEQLRVENERLLGMQDELQVTQKLYNEILHITNASEHEKDRLLVRTVDRLRDIESGVCTLQRKVDFLKAENDNLHNSLRQIKSEHLNLLHDLRLELVKKGNEMRQTEVIDVAKGDSFDSMDSDQIEKLESELMRMKFEATNIYNIFLKNIQEVDKDQLLDVDYNKLNQLSIVDNNLSVEFVTKDEYKRMKDRLEGLERELQREVTKSGHLEELLKVSNEQIRSQQSLISKYSEEEVSLRHLVVDLQSESNEKYLLARASKELDLVREQEETLKLENSKMKQTLLQKLEELDNLKQRHEQQRQEFNAEQRDNKLKIRFLKKSLQLLTLGHHSYLPTSAIPEFIRMYTKAMELRESLTEEQRKYQHEMRNQEYEQMFAKLRQNIEGNHIQDKINLIKFESQSEYLTKQLILCQEQVDQLQKENKQLRLREIDCTRHWDTLALLFGEDAQRSRKDQDKFFDKAVQVTVETSSKCINTIPIIEDTLAEGPRRCSSGDTINDFDGRSEQSQTGALLDEQATAGVQTVVQKSLESQLKQAMMLASTRSALLLEAESRLSECQGRIRLLEKSLEERDALLKEHAPSTAKHDRVEDSILSSTIGSLQNLLLEKDTTLSKYQDLLKCERNEHSQAYDENMAQIRNLKKTIDELEQKLYEKQKECDNISTQLNELNRLKALQDSEKEKPKSGEADAPTVPDSGAIIYTDKILENIYEIDEKKEREIQDLNVQVKMLECNVQELENEQKRLQALLREANVRDKKSEKLLREKEIELVSLNDRLTKETNDLREFTETIASAQEIEQLKEMLEEKDRHIQDLTETLSQFHEDQRSFMNDTSLHSAEQVSQLSADLNRSEASNRVLKTQIEALKRQIVSIQQREKQSRELVKTLKNQLIKRPVIAMKADRLSTPREDQLSRRVQQLETELLDTKDELRKQTVMNENRRAKTAAELDLWNKQKRWQQMAERLKVQLKERDVELEKLKVHFNTAKTTIARLERDRSRLNSAGTGSGAPTVSLLDNKYQPSGSPEQYCSTDSTVSEDTSTATTQMFTQNSKEIIEALKTRIESQQRRIIAMELDRKGSNTVAHELEKMQEKLCHMEAQNVRLEAKTLQLQLDNDMLRQSDESERLHRQIKHLEEYVIALKEEIAKATAGCPESINFENLCVRCSRRSGTTNDLAERNANLEQTVLTLKRMIEKLRVENKHLKDHRNRDRLASTAASPTNPPIETIAKELYDRLKREHEKLQQSLTEALNKVSVQQVEIELLSSVTCTRCKVRGNGEPTTLGTNRAETSGDEQLRDKLEKKSQLLEKAKILLQRAAAKERYLKEQIDLLRRKCSDLQNVPVIDEISDARFLVRCFRRFHHIVQIAGVIVEGNLVTERIQFRLQFIIIEFWHT</sequence>
<reference evidence="11" key="1">
    <citation type="submission" date="2013-03" db="EMBL/GenBank/DDBJ databases">
        <title>The Genome Sequence of Anopheles epiroticus epiroticus2.</title>
        <authorList>
            <consortium name="The Broad Institute Genomics Platform"/>
            <person name="Neafsey D.E."/>
            <person name="Howell P."/>
            <person name="Walker B."/>
            <person name="Young S.K."/>
            <person name="Zeng Q."/>
            <person name="Gargeya S."/>
            <person name="Fitzgerald M."/>
            <person name="Haas B."/>
            <person name="Abouelleil A."/>
            <person name="Allen A.W."/>
            <person name="Alvarado L."/>
            <person name="Arachchi H.M."/>
            <person name="Berlin A.M."/>
            <person name="Chapman S.B."/>
            <person name="Gainer-Dewar J."/>
            <person name="Goldberg J."/>
            <person name="Griggs A."/>
            <person name="Gujja S."/>
            <person name="Hansen M."/>
            <person name="Howarth C."/>
            <person name="Imamovic A."/>
            <person name="Ireland A."/>
            <person name="Larimer J."/>
            <person name="McCowan C."/>
            <person name="Murphy C."/>
            <person name="Pearson M."/>
            <person name="Poon T.W."/>
            <person name="Priest M."/>
            <person name="Roberts A."/>
            <person name="Saif S."/>
            <person name="Shea T."/>
            <person name="Sisk P."/>
            <person name="Sykes S."/>
            <person name="Wortman J."/>
            <person name="Nusbaum C."/>
            <person name="Birren B."/>
        </authorList>
    </citation>
    <scope>NUCLEOTIDE SEQUENCE [LARGE SCALE GENOMIC DNA]</scope>
    <source>
        <strain evidence="11">Epiroticus2</strain>
    </source>
</reference>
<feature type="coiled-coil region" evidence="8">
    <location>
        <begin position="461"/>
        <end position="495"/>
    </location>
</feature>
<feature type="coiled-coil region" evidence="8">
    <location>
        <begin position="135"/>
        <end position="304"/>
    </location>
</feature>
<evidence type="ECO:0000256" key="7">
    <source>
        <dbReference type="ARBA" id="ARBA00023273"/>
    </source>
</evidence>
<dbReference type="STRING" id="199890.A0A182P6A9"/>
<dbReference type="InterPro" id="IPR026201">
    <property type="entry name" value="Cep290"/>
</dbReference>
<feature type="coiled-coil region" evidence="8">
    <location>
        <begin position="333"/>
        <end position="360"/>
    </location>
</feature>
<dbReference type="EnsemblMetazoa" id="AEPI002457-RA">
    <property type="protein sequence ID" value="AEPI002457-PA"/>
    <property type="gene ID" value="AEPI002457"/>
</dbReference>
<feature type="coiled-coil region" evidence="8">
    <location>
        <begin position="2033"/>
        <end position="2070"/>
    </location>
</feature>
<dbReference type="Proteomes" id="UP000075885">
    <property type="component" value="Unassembled WGS sequence"/>
</dbReference>
<keyword evidence="7" id="KW-0966">Cell projection</keyword>
<reference evidence="10" key="2">
    <citation type="submission" date="2020-05" db="UniProtKB">
        <authorList>
            <consortium name="EnsemblMetazoa"/>
        </authorList>
    </citation>
    <scope>IDENTIFICATION</scope>
    <source>
        <strain evidence="10">Epiroticus2</strain>
    </source>
</reference>
<feature type="compositionally biased region" description="Polar residues" evidence="9">
    <location>
        <begin position="1739"/>
        <end position="1748"/>
    </location>
</feature>
<feature type="coiled-coil region" evidence="8">
    <location>
        <begin position="595"/>
        <end position="650"/>
    </location>
</feature>
<dbReference type="GO" id="GO:0097711">
    <property type="term" value="P:ciliary basal body-plasma membrane docking"/>
    <property type="evidence" value="ECO:0007669"/>
    <property type="project" value="TreeGrafter"/>
</dbReference>
<evidence type="ECO:0000256" key="6">
    <source>
        <dbReference type="ARBA" id="ARBA00023212"/>
    </source>
</evidence>
<feature type="coiled-coil region" evidence="8">
    <location>
        <begin position="1786"/>
        <end position="1813"/>
    </location>
</feature>
<feature type="region of interest" description="Disordered" evidence="9">
    <location>
        <begin position="689"/>
        <end position="718"/>
    </location>
</feature>
<dbReference type="Gene3D" id="1.10.287.1490">
    <property type="match status" value="1"/>
</dbReference>
<dbReference type="GO" id="GO:1905349">
    <property type="term" value="P:ciliary transition zone assembly"/>
    <property type="evidence" value="ECO:0007669"/>
    <property type="project" value="TreeGrafter"/>
</dbReference>
<proteinExistence type="predicted"/>
<evidence type="ECO:0000256" key="3">
    <source>
        <dbReference type="ARBA" id="ARBA00022490"/>
    </source>
</evidence>
<keyword evidence="3" id="KW-0963">Cytoplasm</keyword>
<organism evidence="10 11">
    <name type="scientific">Anopheles epiroticus</name>
    <dbReference type="NCBI Taxonomy" id="199890"/>
    <lineage>
        <taxon>Eukaryota</taxon>
        <taxon>Metazoa</taxon>
        <taxon>Ecdysozoa</taxon>
        <taxon>Arthropoda</taxon>
        <taxon>Hexapoda</taxon>
        <taxon>Insecta</taxon>
        <taxon>Pterygota</taxon>
        <taxon>Neoptera</taxon>
        <taxon>Endopterygota</taxon>
        <taxon>Diptera</taxon>
        <taxon>Nematocera</taxon>
        <taxon>Culicoidea</taxon>
        <taxon>Culicidae</taxon>
        <taxon>Anophelinae</taxon>
        <taxon>Anopheles</taxon>
    </lineage>
</organism>
<feature type="coiled-coil region" evidence="8">
    <location>
        <begin position="1648"/>
        <end position="1675"/>
    </location>
</feature>
<feature type="compositionally biased region" description="Polar residues" evidence="9">
    <location>
        <begin position="696"/>
        <end position="709"/>
    </location>
</feature>
<feature type="coiled-coil region" evidence="8">
    <location>
        <begin position="1455"/>
        <end position="1558"/>
    </location>
</feature>
<evidence type="ECO:0000256" key="9">
    <source>
        <dbReference type="SAM" id="MobiDB-lite"/>
    </source>
</evidence>
<feature type="coiled-coil region" evidence="8">
    <location>
        <begin position="1916"/>
        <end position="1989"/>
    </location>
</feature>
<feature type="coiled-coil region" evidence="8">
    <location>
        <begin position="1001"/>
        <end position="1056"/>
    </location>
</feature>
<evidence type="ECO:0000256" key="4">
    <source>
        <dbReference type="ARBA" id="ARBA00022794"/>
    </source>
</evidence>
<dbReference type="GO" id="GO:0034451">
    <property type="term" value="C:centriolar satellite"/>
    <property type="evidence" value="ECO:0007669"/>
    <property type="project" value="TreeGrafter"/>
</dbReference>
<feature type="coiled-coil region" evidence="8">
    <location>
        <begin position="1588"/>
        <end position="1622"/>
    </location>
</feature>
<keyword evidence="6" id="KW-0206">Cytoskeleton</keyword>
<evidence type="ECO:0000313" key="10">
    <source>
        <dbReference type="EnsemblMetazoa" id="AEPI002457-PA"/>
    </source>
</evidence>
<accession>A0A182P6A9</accession>